<evidence type="ECO:0000313" key="3">
    <source>
        <dbReference type="Proteomes" id="UP001501079"/>
    </source>
</evidence>
<dbReference type="Proteomes" id="UP001501079">
    <property type="component" value="Unassembled WGS sequence"/>
</dbReference>
<keyword evidence="1" id="KW-0732">Signal</keyword>
<dbReference type="EMBL" id="BAABBW010000001">
    <property type="protein sequence ID" value="GAA4168466.1"/>
    <property type="molecule type" value="Genomic_DNA"/>
</dbReference>
<reference evidence="3" key="1">
    <citation type="journal article" date="2019" name="Int. J. Syst. Evol. Microbiol.">
        <title>The Global Catalogue of Microorganisms (GCM) 10K type strain sequencing project: providing services to taxonomists for standard genome sequencing and annotation.</title>
        <authorList>
            <consortium name="The Broad Institute Genomics Platform"/>
            <consortium name="The Broad Institute Genome Sequencing Center for Infectious Disease"/>
            <person name="Wu L."/>
            <person name="Ma J."/>
        </authorList>
    </citation>
    <scope>NUCLEOTIDE SEQUENCE [LARGE SCALE GENOMIC DNA]</scope>
    <source>
        <strain evidence="3">JCM 17591</strain>
    </source>
</reference>
<dbReference type="PROSITE" id="PS51257">
    <property type="entry name" value="PROKAR_LIPOPROTEIN"/>
    <property type="match status" value="1"/>
</dbReference>
<accession>A0ABP7ZR53</accession>
<comment type="caution">
    <text evidence="2">The sequence shown here is derived from an EMBL/GenBank/DDBJ whole genome shotgun (WGS) entry which is preliminary data.</text>
</comment>
<sequence length="160" mass="16564">MRRIAWVIAAAAVLVLGGCAGDAAPRATSATTASPSPSPLATPANVAVVPQDTTAFGIMKKVAPEAARLSSGASVSTTSCWTPSEHLFTDPTVAPPTVFRVICRVFYSLDAAQRYTDVVCIGDFAKTPMLDHCYIWKPHLGDPGFGDGPALASAPPTPLP</sequence>
<gene>
    <name evidence="2" type="ORF">GCM10022287_03520</name>
</gene>
<name>A0ABP7ZR53_9MICO</name>
<organism evidence="2 3">
    <name type="scientific">Gryllotalpicola koreensis</name>
    <dbReference type="NCBI Taxonomy" id="993086"/>
    <lineage>
        <taxon>Bacteria</taxon>
        <taxon>Bacillati</taxon>
        <taxon>Actinomycetota</taxon>
        <taxon>Actinomycetes</taxon>
        <taxon>Micrococcales</taxon>
        <taxon>Microbacteriaceae</taxon>
        <taxon>Gryllotalpicola</taxon>
    </lineage>
</organism>
<dbReference type="RefSeq" id="WP_344751548.1">
    <property type="nucleotide sequence ID" value="NZ_BAABBW010000001.1"/>
</dbReference>
<feature type="signal peptide" evidence="1">
    <location>
        <begin position="1"/>
        <end position="20"/>
    </location>
</feature>
<evidence type="ECO:0000256" key="1">
    <source>
        <dbReference type="SAM" id="SignalP"/>
    </source>
</evidence>
<evidence type="ECO:0008006" key="4">
    <source>
        <dbReference type="Google" id="ProtNLM"/>
    </source>
</evidence>
<keyword evidence="3" id="KW-1185">Reference proteome</keyword>
<feature type="chain" id="PRO_5045549205" description="Lipoprotein" evidence="1">
    <location>
        <begin position="21"/>
        <end position="160"/>
    </location>
</feature>
<proteinExistence type="predicted"/>
<protein>
    <recommendedName>
        <fullName evidence="4">Lipoprotein</fullName>
    </recommendedName>
</protein>
<evidence type="ECO:0000313" key="2">
    <source>
        <dbReference type="EMBL" id="GAA4168466.1"/>
    </source>
</evidence>